<dbReference type="PANTHER" id="PTHR11276">
    <property type="entry name" value="DNA POLYMERASE TYPE-X FAMILY MEMBER"/>
    <property type="match status" value="1"/>
</dbReference>
<dbReference type="EMBL" id="OE006375">
    <property type="protein sequence ID" value="CAD7462619.1"/>
    <property type="molecule type" value="Genomic_DNA"/>
</dbReference>
<dbReference type="InterPro" id="IPR037160">
    <property type="entry name" value="DNA_Pol_thumb_sf"/>
</dbReference>
<dbReference type="Gene3D" id="3.30.210.10">
    <property type="entry name" value="DNA polymerase, thumb domain"/>
    <property type="match status" value="1"/>
</dbReference>
<dbReference type="InterPro" id="IPR029398">
    <property type="entry name" value="PolB_thumb"/>
</dbReference>
<accession>A0A7R9IQR0</accession>
<dbReference type="Pfam" id="PF14791">
    <property type="entry name" value="DNA_pol_B_thumb"/>
    <property type="match status" value="1"/>
</dbReference>
<keyword evidence="2" id="KW-0548">Nucleotidyltransferase</keyword>
<dbReference type="InterPro" id="IPR043519">
    <property type="entry name" value="NT_sf"/>
</dbReference>
<reference evidence="4" key="1">
    <citation type="submission" date="2020-11" db="EMBL/GenBank/DDBJ databases">
        <authorList>
            <person name="Tran Van P."/>
        </authorList>
    </citation>
    <scope>NUCLEOTIDE SEQUENCE</scope>
</reference>
<evidence type="ECO:0000259" key="3">
    <source>
        <dbReference type="Pfam" id="PF14791"/>
    </source>
</evidence>
<evidence type="ECO:0000256" key="2">
    <source>
        <dbReference type="ARBA" id="ARBA00022695"/>
    </source>
</evidence>
<feature type="domain" description="DNA polymerase beta thumb" evidence="3">
    <location>
        <begin position="40"/>
        <end position="71"/>
    </location>
</feature>
<dbReference type="InterPro" id="IPR022312">
    <property type="entry name" value="DNA_pol_X"/>
</dbReference>
<dbReference type="GO" id="GO:0006303">
    <property type="term" value="P:double-strand break repair via nonhomologous end joining"/>
    <property type="evidence" value="ECO:0007669"/>
    <property type="project" value="TreeGrafter"/>
</dbReference>
<name>A0A7R9IQR0_9NEOP</name>
<evidence type="ECO:0000313" key="4">
    <source>
        <dbReference type="EMBL" id="CAD7462619.1"/>
    </source>
</evidence>
<dbReference type="GO" id="GO:0005634">
    <property type="term" value="C:nucleus"/>
    <property type="evidence" value="ECO:0007669"/>
    <property type="project" value="TreeGrafter"/>
</dbReference>
<organism evidence="4">
    <name type="scientific">Timema tahoe</name>
    <dbReference type="NCBI Taxonomy" id="61484"/>
    <lineage>
        <taxon>Eukaryota</taxon>
        <taxon>Metazoa</taxon>
        <taxon>Ecdysozoa</taxon>
        <taxon>Arthropoda</taxon>
        <taxon>Hexapoda</taxon>
        <taxon>Insecta</taxon>
        <taxon>Pterygota</taxon>
        <taxon>Neoptera</taxon>
        <taxon>Polyneoptera</taxon>
        <taxon>Phasmatodea</taxon>
        <taxon>Timematodea</taxon>
        <taxon>Timematoidea</taxon>
        <taxon>Timematidae</taxon>
        <taxon>Timema</taxon>
    </lineage>
</organism>
<dbReference type="SUPFAM" id="SSF81301">
    <property type="entry name" value="Nucleotidyltransferase"/>
    <property type="match status" value="1"/>
</dbReference>
<proteinExistence type="predicted"/>
<dbReference type="GO" id="GO:0003677">
    <property type="term" value="F:DNA binding"/>
    <property type="evidence" value="ECO:0007669"/>
    <property type="project" value="InterPro"/>
</dbReference>
<evidence type="ECO:0000256" key="1">
    <source>
        <dbReference type="ARBA" id="ARBA00022679"/>
    </source>
</evidence>
<dbReference type="GO" id="GO:0003887">
    <property type="term" value="F:DNA-directed DNA polymerase activity"/>
    <property type="evidence" value="ECO:0007669"/>
    <property type="project" value="InterPro"/>
</dbReference>
<dbReference type="PANTHER" id="PTHR11276:SF28">
    <property type="entry name" value="DNA POLYMERASE LAMBDA"/>
    <property type="match status" value="1"/>
</dbReference>
<sequence length="183" mass="20258">MTLLVWKSMGNKRNILGSVICLEVIKLDIFVVPQSEYAPALMHYTGSALFNRSIRLLAIKKGMCLSEHCLNVEVARKLPILCVPQLPILCVPQLPILCVPQLPILCVPQLPILCVPQLPILCFPKFPILCVPQLPMLCFPQLPILCVPKLSILCAPKQPMACEMLLIKDSGLKYLSTPPPVTQ</sequence>
<dbReference type="AlphaFoldDB" id="A0A7R9IQR0"/>
<gene>
    <name evidence="4" type="ORF">TTEB3V08_LOCUS10510</name>
</gene>
<protein>
    <recommendedName>
        <fullName evidence="3">DNA polymerase beta thumb domain-containing protein</fullName>
    </recommendedName>
</protein>
<keyword evidence="1" id="KW-0808">Transferase</keyword>